<protein>
    <submittedName>
        <fullName evidence="1">Nuclear transport factor 2 family protein</fullName>
    </submittedName>
</protein>
<dbReference type="InterPro" id="IPR032710">
    <property type="entry name" value="NTF2-like_dom_sf"/>
</dbReference>
<organism evidence="1 2">
    <name type="scientific">Flavobacterium turcicum</name>
    <dbReference type="NCBI Taxonomy" id="2764718"/>
    <lineage>
        <taxon>Bacteria</taxon>
        <taxon>Pseudomonadati</taxon>
        <taxon>Bacteroidota</taxon>
        <taxon>Flavobacteriia</taxon>
        <taxon>Flavobacteriales</taxon>
        <taxon>Flavobacteriaceae</taxon>
        <taxon>Flavobacterium</taxon>
    </lineage>
</organism>
<dbReference type="SUPFAM" id="SSF54427">
    <property type="entry name" value="NTF2-like"/>
    <property type="match status" value="1"/>
</dbReference>
<sequence length="120" mass="14020">MSVKEIVQKFYKSDALIDSAVIKDFLHPEVVVEWNSSKGFVELDYNALVQLSDELSKAYVRSKVRISHILAENDLVSLRYSHFVKTIENPREEMLLAHFNVIWQIKDNKLFRGYQMSQLS</sequence>
<reference evidence="1 2" key="1">
    <citation type="submission" date="2020-08" db="EMBL/GenBank/DDBJ databases">
        <title>Description of novel Flavobacterium F-400 isolate.</title>
        <authorList>
            <person name="Saticioglu I."/>
            <person name="Duman M."/>
            <person name="Altun S."/>
        </authorList>
    </citation>
    <scope>NUCLEOTIDE SEQUENCE [LARGE SCALE GENOMIC DNA]</scope>
    <source>
        <strain evidence="1 2">F-400</strain>
    </source>
</reference>
<evidence type="ECO:0000313" key="1">
    <source>
        <dbReference type="EMBL" id="MBC5862963.1"/>
    </source>
</evidence>
<evidence type="ECO:0000313" key="2">
    <source>
        <dbReference type="Proteomes" id="UP000621670"/>
    </source>
</evidence>
<comment type="caution">
    <text evidence="1">The sequence shown here is derived from an EMBL/GenBank/DDBJ whole genome shotgun (WGS) entry which is preliminary data.</text>
</comment>
<dbReference type="EMBL" id="JACRUM010000002">
    <property type="protein sequence ID" value="MBC5862963.1"/>
    <property type="molecule type" value="Genomic_DNA"/>
</dbReference>
<proteinExistence type="predicted"/>
<gene>
    <name evidence="1" type="ORF">H8R26_05970</name>
</gene>
<keyword evidence="2" id="KW-1185">Reference proteome</keyword>
<name>A0ABR7JEN2_9FLAO</name>
<dbReference type="RefSeq" id="WP_166134308.1">
    <property type="nucleotide sequence ID" value="NZ_JAAOBY010000002.1"/>
</dbReference>
<dbReference type="Proteomes" id="UP000621670">
    <property type="component" value="Unassembled WGS sequence"/>
</dbReference>
<accession>A0ABR7JEN2</accession>
<dbReference type="Gene3D" id="3.10.450.50">
    <property type="match status" value="1"/>
</dbReference>